<dbReference type="Proteomes" id="UP000008367">
    <property type="component" value="Unassembled WGS sequence"/>
</dbReference>
<sequence length="24" mass="2631">SLQRSRPAKLDCPACQALSKNETN</sequence>
<dbReference type="AlphaFoldDB" id="A0A454D282"/>
<feature type="non-terminal residue" evidence="1">
    <location>
        <position position="1"/>
    </location>
</feature>
<reference evidence="1 2" key="1">
    <citation type="submission" date="2012-10" db="EMBL/GenBank/DDBJ databases">
        <title>Genome sequence of Vibrio Cholerae HENC-02.</title>
        <authorList>
            <person name="Eppinger M."/>
            <person name="Hasan N.A."/>
            <person name="Sengamalay N."/>
            <person name="Hine E."/>
            <person name="Su Q."/>
            <person name="Daugherty S.C."/>
            <person name="Young S."/>
            <person name="Sadzewicz L."/>
            <person name="Tallon L."/>
            <person name="Cebula T.A."/>
            <person name="Ravel J."/>
            <person name="Colwell R.R."/>
        </authorList>
    </citation>
    <scope>NUCLEOTIDE SEQUENCE [LARGE SCALE GENOMIC DNA]</scope>
    <source>
        <strain evidence="1 2">HENC-02</strain>
    </source>
</reference>
<name>A0A454D282_VIBHA</name>
<comment type="caution">
    <text evidence="1">The sequence shown here is derived from an EMBL/GenBank/DDBJ whole genome shotgun (WGS) entry which is preliminary data.</text>
</comment>
<proteinExistence type="predicted"/>
<organism evidence="1 2">
    <name type="scientific">Vibrio harveyi</name>
    <name type="common">Beneckea harveyi</name>
    <dbReference type="NCBI Taxonomy" id="669"/>
    <lineage>
        <taxon>Bacteria</taxon>
        <taxon>Pseudomonadati</taxon>
        <taxon>Pseudomonadota</taxon>
        <taxon>Gammaproteobacteria</taxon>
        <taxon>Vibrionales</taxon>
        <taxon>Vibrionaceae</taxon>
        <taxon>Vibrio</taxon>
    </lineage>
</organism>
<evidence type="ECO:0000313" key="1">
    <source>
        <dbReference type="EMBL" id="EKM32799.1"/>
    </source>
</evidence>
<gene>
    <name evidence="1" type="ORF">VCHENC02_1675B</name>
</gene>
<evidence type="ECO:0000313" key="2">
    <source>
        <dbReference type="Proteomes" id="UP000008367"/>
    </source>
</evidence>
<dbReference type="EMBL" id="AJSR01000571">
    <property type="protein sequence ID" value="EKM32799.1"/>
    <property type="molecule type" value="Genomic_DNA"/>
</dbReference>
<accession>A0A454D282</accession>
<protein>
    <submittedName>
        <fullName evidence="1">Uncharacterized protein</fullName>
    </submittedName>
</protein>